<evidence type="ECO:0000313" key="18">
    <source>
        <dbReference type="EMBL" id="PWG53348.1"/>
    </source>
</evidence>
<organism evidence="3 21">
    <name type="scientific">Ligilactobacillus salivarius</name>
    <dbReference type="NCBI Taxonomy" id="1624"/>
    <lineage>
        <taxon>Bacteria</taxon>
        <taxon>Bacillati</taxon>
        <taxon>Bacillota</taxon>
        <taxon>Bacilli</taxon>
        <taxon>Lactobacillales</taxon>
        <taxon>Lactobacillaceae</taxon>
        <taxon>Ligilactobacillus</taxon>
    </lineage>
</organism>
<dbReference type="EMBL" id="WKKZ01000012">
    <property type="protein sequence ID" value="MSE04484.1"/>
    <property type="molecule type" value="Genomic_DNA"/>
</dbReference>
<dbReference type="EMBL" id="NFHF01000002">
    <property type="protein sequence ID" value="OUN19443.1"/>
    <property type="molecule type" value="Genomic_DNA"/>
</dbReference>
<reference evidence="23 24" key="4">
    <citation type="submission" date="2017-03" db="EMBL/GenBank/DDBJ databases">
        <title>Phylogenomics and comparative genomics of Lactobacillus salivarius, a mammalian gut commensal.</title>
        <authorList>
            <person name="Harris H.M."/>
        </authorList>
    </citation>
    <scope>NUCLEOTIDE SEQUENCE [LARGE SCALE GENOMIC DNA]</scope>
    <source>
        <strain evidence="14 23">AH4231</strain>
        <strain evidence="13 24">LMG 14477</strain>
    </source>
</reference>
<evidence type="ECO:0000313" key="4">
    <source>
        <dbReference type="EMBL" id="AOO73690.1"/>
    </source>
</evidence>
<reference evidence="26" key="6">
    <citation type="submission" date="2017-04" db="EMBL/GenBank/DDBJ databases">
        <title>Function of individual gut microbiota members based on whole genome sequencing of pure cultures obtained from chicken caecum.</title>
        <authorList>
            <person name="Medvecky M."/>
            <person name="Cejkova D."/>
            <person name="Polansky O."/>
            <person name="Karasova D."/>
            <person name="Kubasova T."/>
            <person name="Cizek A."/>
            <person name="Rychlik I."/>
        </authorList>
    </citation>
    <scope>NUCLEOTIDE SEQUENCE [LARGE SCALE GENOMIC DNA]</scope>
    <source>
        <strain evidence="26">An84</strain>
    </source>
</reference>
<dbReference type="EMBL" id="CP017107">
    <property type="protein sequence ID" value="AOO73690.1"/>
    <property type="molecule type" value="Genomic_DNA"/>
</dbReference>
<reference evidence="6" key="13">
    <citation type="submission" date="2021-09" db="EMBL/GenBank/DDBJ databases">
        <authorList>
            <person name="Gilroy R."/>
        </authorList>
    </citation>
    <scope>NUCLEOTIDE SEQUENCE</scope>
    <source>
        <strain evidence="6">CHK189-29639</strain>
    </source>
</reference>
<evidence type="ECO:0000313" key="26">
    <source>
        <dbReference type="Proteomes" id="UP000196255"/>
    </source>
</evidence>
<dbReference type="Gene3D" id="3.40.50.620">
    <property type="entry name" value="HUPs"/>
    <property type="match status" value="1"/>
</dbReference>
<evidence type="ECO:0000313" key="3">
    <source>
        <dbReference type="EMBL" id="AIR10785.1"/>
    </source>
</evidence>
<dbReference type="EMBL" id="WKKX01000207">
    <property type="protein sequence ID" value="MSE08227.1"/>
    <property type="molecule type" value="Genomic_DNA"/>
</dbReference>
<dbReference type="EMBL" id="CP114509">
    <property type="protein sequence ID" value="WHS18287.1"/>
    <property type="molecule type" value="Genomic_DNA"/>
</dbReference>
<reference evidence="18 29" key="9">
    <citation type="submission" date="2018-05" db="EMBL/GenBank/DDBJ databases">
        <title>Lactobacillus salivarius genome sequencing and assembly.</title>
        <authorList>
            <person name="Audisio C."/>
            <person name="Albarracin L."/>
            <person name="Torres M.J."/>
            <person name="Hebert E.M."/>
            <person name="Saavedra L."/>
        </authorList>
    </citation>
    <scope>NUCLEOTIDE SEQUENCE [LARGE SCALE GENOMIC DNA]</scope>
    <source>
        <strain evidence="18 29">A3iob</strain>
    </source>
</reference>
<reference evidence="6" key="12">
    <citation type="journal article" date="2021" name="PeerJ">
        <title>Extensive microbial diversity within the chicken gut microbiome revealed by metagenomics and culture.</title>
        <authorList>
            <person name="Gilroy R."/>
            <person name="Ravi A."/>
            <person name="Getino M."/>
            <person name="Pursley I."/>
            <person name="Horton D.L."/>
            <person name="Alikhan N.F."/>
            <person name="Baker D."/>
            <person name="Gharbi K."/>
            <person name="Hall N."/>
            <person name="Watson M."/>
            <person name="Adriaenssens E.M."/>
            <person name="Foster-Nyarko E."/>
            <person name="Jarju S."/>
            <person name="Secka A."/>
            <person name="Antonio M."/>
            <person name="Oren A."/>
            <person name="Chaudhuri R.R."/>
            <person name="La Ragione R."/>
            <person name="Hildebrand F."/>
            <person name="Pallen M.J."/>
        </authorList>
    </citation>
    <scope>NUCLEOTIDE SEQUENCE</scope>
    <source>
        <strain evidence="6">CHK189-29639</strain>
    </source>
</reference>
<evidence type="ECO:0000259" key="2">
    <source>
        <dbReference type="Pfam" id="PF00582"/>
    </source>
</evidence>
<evidence type="ECO:0000313" key="21">
    <source>
        <dbReference type="Proteomes" id="UP000029488"/>
    </source>
</evidence>
<evidence type="ECO:0000313" key="7">
    <source>
        <dbReference type="EMBL" id="MDF4185723.1"/>
    </source>
</evidence>
<dbReference type="InterPro" id="IPR014729">
    <property type="entry name" value="Rossmann-like_a/b/a_fold"/>
</dbReference>
<reference evidence="15" key="7">
    <citation type="journal article" date="2018" name="BMC Genomics">
        <title>Whole genome sequencing and function prediction of 133 gut anaerobes isolated from chicken caecum in pure cultures.</title>
        <authorList>
            <person name="Medvecky M."/>
            <person name="Cejkova D."/>
            <person name="Polansky O."/>
            <person name="Karasova D."/>
            <person name="Kubasova T."/>
            <person name="Cizek A."/>
            <person name="Rychlik I."/>
        </authorList>
    </citation>
    <scope>NUCLEOTIDE SEQUENCE</scope>
    <source>
        <strain evidence="15">An84</strain>
    </source>
</reference>
<dbReference type="GeneID" id="89465865"/>
<evidence type="ECO:0000313" key="9">
    <source>
        <dbReference type="EMBL" id="MSE04484.1"/>
    </source>
</evidence>
<dbReference type="EMBL" id="CP123971">
    <property type="protein sequence ID" value="WII27987.1"/>
    <property type="molecule type" value="Genomic_DNA"/>
</dbReference>
<feature type="domain" description="UspA" evidence="2">
    <location>
        <begin position="7"/>
        <end position="150"/>
    </location>
</feature>
<dbReference type="EMBL" id="JAUIQT010000001">
    <property type="protein sequence ID" value="MDN4833215.1"/>
    <property type="molecule type" value="Genomic_DNA"/>
</dbReference>
<reference evidence="17 28" key="8">
    <citation type="journal article" date="2018" name="Genome Announc.">
        <title>Fifty-Six Draft Genome Sequences of 10 Lactobacillus Species from 22 Commercial Dietary Supplements.</title>
        <authorList>
            <person name="Gangiredla J."/>
            <person name="Barnaba T.J."/>
            <person name="Mammel M.K."/>
            <person name="Lacher D.W."/>
            <person name="Elkins C.A."/>
            <person name="Lampel K.A."/>
            <person name="Whitehouse C.A."/>
            <person name="Tartera C."/>
        </authorList>
    </citation>
    <scope>NUCLEOTIDE SEQUENCE [LARGE SCALE GENOMIC DNA]</scope>
    <source>
        <strain evidence="17 28">DS11_12</strain>
    </source>
</reference>
<dbReference type="Proteomes" id="UP000245607">
    <property type="component" value="Unassembled WGS sequence"/>
</dbReference>
<dbReference type="EMBL" id="NBEY01000045">
    <property type="protein sequence ID" value="OQR25166.1"/>
    <property type="molecule type" value="Genomic_DNA"/>
</dbReference>
<evidence type="ECO:0000313" key="11">
    <source>
        <dbReference type="EMBL" id="MYY64800.1"/>
    </source>
</evidence>
<dbReference type="KEGG" id="lsj:LSJ_1112c"/>
<dbReference type="EMBL" id="VSUB01000004">
    <property type="protein sequence ID" value="MYY64800.1"/>
    <property type="molecule type" value="Genomic_DNA"/>
</dbReference>
<evidence type="ECO:0000313" key="24">
    <source>
        <dbReference type="Proteomes" id="UP000192638"/>
    </source>
</evidence>
<dbReference type="Proteomes" id="UP000029488">
    <property type="component" value="Chromosome"/>
</dbReference>
<proteinExistence type="inferred from homology"/>
<evidence type="ECO:0000313" key="25">
    <source>
        <dbReference type="Proteomes" id="UP000195378"/>
    </source>
</evidence>
<evidence type="ECO:0000256" key="1">
    <source>
        <dbReference type="ARBA" id="ARBA00008791"/>
    </source>
</evidence>
<dbReference type="Proteomes" id="UP000192638">
    <property type="component" value="Unassembled WGS sequence"/>
</dbReference>
<evidence type="ECO:0000313" key="28">
    <source>
        <dbReference type="Proteomes" id="UP000244552"/>
    </source>
</evidence>
<dbReference type="EMBL" id="JARKHV010000001">
    <property type="protein sequence ID" value="MDF4185723.1"/>
    <property type="molecule type" value="Genomic_DNA"/>
</dbReference>
<reference evidence="20" key="16">
    <citation type="submission" date="2023-04" db="EMBL/GenBank/DDBJ databases">
        <title>Four porcine-derived lactic acid bacteria strains analyses and their evaluation as potential probiotics based on genomics.</title>
        <authorList>
            <person name="Niu D."/>
        </authorList>
    </citation>
    <scope>NUCLEOTIDE SEQUENCE</scope>
    <source>
        <strain evidence="20">ZSA5</strain>
    </source>
</reference>
<dbReference type="InterPro" id="IPR006015">
    <property type="entry name" value="Universal_stress_UspA"/>
</dbReference>
<dbReference type="Proteomes" id="UP000195378">
    <property type="component" value="Chromosome"/>
</dbReference>
<evidence type="ECO:0000313" key="14">
    <source>
        <dbReference type="EMBL" id="OQR25166.1"/>
    </source>
</evidence>
<evidence type="ECO:0000313" key="27">
    <source>
        <dbReference type="Proteomes" id="UP000218139"/>
    </source>
</evidence>
<reference evidence="7" key="15">
    <citation type="submission" date="2023-02" db="EMBL/GenBank/DDBJ databases">
        <title>Draft Whole-Genome Sequences of competitive exclusion Lactobacillus salivarius strains for Poultry.</title>
        <authorList>
            <person name="Ma L.M."/>
            <person name="Lopez-Guerra N."/>
            <person name="Zhang G."/>
        </authorList>
    </citation>
    <scope>NUCLEOTIDE SEQUENCE</scope>
    <source>
        <strain evidence="7">Salm-9</strain>
    </source>
</reference>
<dbReference type="PANTHER" id="PTHR46268:SF6">
    <property type="entry name" value="UNIVERSAL STRESS PROTEIN UP12"/>
    <property type="match status" value="1"/>
</dbReference>
<evidence type="ECO:0000313" key="22">
    <source>
        <dbReference type="Proteomes" id="UP000094723"/>
    </source>
</evidence>
<dbReference type="Proteomes" id="UP001224533">
    <property type="component" value="Chromosome"/>
</dbReference>
<reference evidence="3 21" key="1">
    <citation type="journal article" date="2014" name="BMC Genomics">
        <title>Unusual genome complexity in Lactobacillus salivarius JCM1046.</title>
        <authorList>
            <person name="Raftis E.J."/>
            <person name="Forde B.M."/>
            <person name="Claesson M.J."/>
            <person name="O'Toole P.W."/>
        </authorList>
    </citation>
    <scope>NUCLEOTIDE SEQUENCE [LARGE SCALE GENOMIC DNA]</scope>
    <source>
        <strain evidence="3 21">JCM1046</strain>
    </source>
</reference>
<evidence type="ECO:0000313" key="17">
    <source>
        <dbReference type="EMBL" id="PTR97451.1"/>
    </source>
</evidence>
<dbReference type="RefSeq" id="WP_003700550.1">
    <property type="nucleotide sequence ID" value="NZ_CAKMBQ010000001.1"/>
</dbReference>
<dbReference type="CDD" id="cd00293">
    <property type="entry name" value="USP-like"/>
    <property type="match status" value="1"/>
</dbReference>
<dbReference type="Proteomes" id="UP000218139">
    <property type="component" value="Unassembled WGS sequence"/>
</dbReference>
<reference evidence="8" key="17">
    <citation type="submission" date="2023-07" db="EMBL/GenBank/DDBJ databases">
        <title>Complete genome sequence of Ligilactobacillus salivarius SRCM217594 isolated from Gallus gallus domesticus feces.</title>
        <authorList>
            <person name="Yang H.-G."/>
            <person name="Ryu M.-S."/>
            <person name="Ha G.-S."/>
            <person name="Yang H.-J."/>
            <person name="Jeong D.-Y."/>
        </authorList>
    </citation>
    <scope>NUCLEOTIDE SEQUENCE</scope>
    <source>
        <strain evidence="8">SRCM217594</strain>
    </source>
</reference>
<dbReference type="EMBL" id="QFAS01000005">
    <property type="protein sequence ID" value="PWG53348.1"/>
    <property type="molecule type" value="Genomic_DNA"/>
</dbReference>
<dbReference type="Proteomes" id="UP000470980">
    <property type="component" value="Unassembled WGS sequence"/>
</dbReference>
<reference evidence="19 34" key="14">
    <citation type="submission" date="2022-12" db="EMBL/GenBank/DDBJ databases">
        <title>Assessment of beneficial effects and identification of host adaptation-associated genes of Ligilactobacillus salivarius isolated from Meles meles.</title>
        <authorList>
            <person name="Wang Y."/>
        </authorList>
    </citation>
    <scope>NUCLEOTIDE SEQUENCE [LARGE SCALE GENOMIC DNA]</scope>
    <source>
        <strain evidence="19 34">S35</strain>
    </source>
</reference>
<evidence type="ECO:0000313" key="33">
    <source>
        <dbReference type="Proteomes" id="UP000471678"/>
    </source>
</evidence>
<protein>
    <submittedName>
        <fullName evidence="4 6">Universal stress protein</fullName>
    </submittedName>
    <submittedName>
        <fullName evidence="3">Universal stress protein family</fullName>
    </submittedName>
</protein>
<evidence type="ECO:0000313" key="16">
    <source>
        <dbReference type="EMBL" id="PAY45446.1"/>
    </source>
</evidence>
<evidence type="ECO:0000313" key="20">
    <source>
        <dbReference type="EMBL" id="WII27987.1"/>
    </source>
</evidence>
<dbReference type="Proteomes" id="UP000437575">
    <property type="component" value="Unassembled WGS sequence"/>
</dbReference>
<evidence type="ECO:0000313" key="23">
    <source>
        <dbReference type="Proteomes" id="UP000192353"/>
    </source>
</evidence>
<dbReference type="EMBL" id="VSTR01000002">
    <property type="protein sequence ID" value="MYY72726.1"/>
    <property type="molecule type" value="Genomic_DNA"/>
</dbReference>
<dbReference type="PRINTS" id="PR01438">
    <property type="entry name" value="UNVRSLSTRESS"/>
</dbReference>
<reference evidence="30 31" key="10">
    <citation type="submission" date="2019-11" db="EMBL/GenBank/DDBJ databases">
        <title>Draft Genome Sequence of Plant Growth-Promoting Rhizosphere-Associated Bacteria.</title>
        <authorList>
            <person name="Vasilyev I.Y."/>
            <person name="Radchenko V."/>
            <person name="Ilnitskaya E.V."/>
        </authorList>
    </citation>
    <scope>NUCLEOTIDE SEQUENCE [LARGE SCALE GENOMIC DNA]</scope>
    <source>
        <strain evidence="10 31">VRA_01-1sq_f</strain>
        <strain evidence="9 30">VRA_1sq_f</strain>
    </source>
</reference>
<reference evidence="5 25" key="5">
    <citation type="submission" date="2017-04" db="EMBL/GenBank/DDBJ databases">
        <title>Complete genome sequence of Lactobacillus salivarius ZLS006, a probiotic strain isolated from healthy piglet.</title>
        <authorList>
            <person name="Zhang D."/>
        </authorList>
    </citation>
    <scope>NUCLEOTIDE SEQUENCE [LARGE SCALE GENOMIC DNA]</scope>
    <source>
        <strain evidence="5 25">ZLS006</strain>
    </source>
</reference>
<dbReference type="Proteomes" id="UP001231316">
    <property type="component" value="Chromosome"/>
</dbReference>
<dbReference type="Proteomes" id="UP001213566">
    <property type="component" value="Unassembled WGS sequence"/>
</dbReference>
<dbReference type="EMBL" id="CP007646">
    <property type="protein sequence ID" value="AIR10785.1"/>
    <property type="molecule type" value="Genomic_DNA"/>
</dbReference>
<dbReference type="Proteomes" id="UP000192353">
    <property type="component" value="Unassembled WGS sequence"/>
</dbReference>
<reference evidence="32 33" key="11">
    <citation type="journal article" date="2020" name="Food Funct.">
        <title>Screening of Lactobacillus salivarius strains from the feces of Chinese populations and the evaluation of their effects against intestinal inflammation in mice.</title>
        <authorList>
            <person name="Zhai Q."/>
            <person name="Shen X."/>
            <person name="Cen S."/>
            <person name="Zhang C."/>
            <person name="Tian F."/>
            <person name="Zhao J."/>
            <person name="Zhang H."/>
            <person name="Xue Y."/>
            <person name="Chen W."/>
        </authorList>
    </citation>
    <scope>NUCLEOTIDE SEQUENCE [LARGE SCALE GENOMIC DNA]</scope>
    <source>
        <strain evidence="11 33">FYNDL5_1.scaf</strain>
        <strain evidence="12 32">FZJTZ9M6.scaf</strain>
    </source>
</reference>
<dbReference type="Proteomes" id="UP000196255">
    <property type="component" value="Unassembled WGS sequence"/>
</dbReference>
<reference evidence="16 27" key="2">
    <citation type="submission" date="2016-05" db="EMBL/GenBank/DDBJ databases">
        <authorList>
            <person name="Lee J.-Y."/>
            <person name="Kim E.B."/>
            <person name="Choi Y.-J."/>
        </authorList>
    </citation>
    <scope>NUCLEOTIDE SEQUENCE [LARGE SCALE GENOMIC DNA]</scope>
    <source>
        <strain evidence="16 27">KLA006</strain>
    </source>
</reference>
<dbReference type="Proteomes" id="UP000094723">
    <property type="component" value="Chromosome"/>
</dbReference>
<evidence type="ECO:0000313" key="10">
    <source>
        <dbReference type="EMBL" id="MSE08227.1"/>
    </source>
</evidence>
<evidence type="ECO:0000313" key="19">
    <source>
        <dbReference type="EMBL" id="WHS18287.1"/>
    </source>
</evidence>
<dbReference type="PANTHER" id="PTHR46268">
    <property type="entry name" value="STRESS RESPONSE PROTEIN NHAX"/>
    <property type="match status" value="1"/>
</dbReference>
<evidence type="ECO:0000313" key="15">
    <source>
        <dbReference type="EMBL" id="OUN19443.1"/>
    </source>
</evidence>
<evidence type="ECO:0000313" key="34">
    <source>
        <dbReference type="Proteomes" id="UP001224533"/>
    </source>
</evidence>
<dbReference type="Proteomes" id="UP001174888">
    <property type="component" value="Unassembled WGS sequence"/>
</dbReference>
<comment type="similarity">
    <text evidence="1">Belongs to the universal stress protein A family.</text>
</comment>
<dbReference type="EMBL" id="DYVK01000089">
    <property type="protein sequence ID" value="HJG16256.1"/>
    <property type="molecule type" value="Genomic_DNA"/>
</dbReference>
<evidence type="ECO:0000313" key="5">
    <source>
        <dbReference type="EMBL" id="ARU19106.1"/>
    </source>
</evidence>
<dbReference type="EMBL" id="NBEB01000052">
    <property type="protein sequence ID" value="OQQ83513.1"/>
    <property type="molecule type" value="Genomic_DNA"/>
</dbReference>
<evidence type="ECO:0000313" key="12">
    <source>
        <dbReference type="EMBL" id="MYY72726.1"/>
    </source>
</evidence>
<gene>
    <name evidence="16" type="ORF">A8C52_09400</name>
    <name evidence="15" type="ORF">B5G36_00945</name>
    <name evidence="14" type="ORF">B6U37_05985</name>
    <name evidence="13" type="ORF">B6U60_05540</name>
    <name evidence="5" type="ORF">B7R82_03505</name>
    <name evidence="4" type="ORF">BHF65_05455</name>
    <name evidence="18" type="ORF">DB362_05355</name>
    <name evidence="17" type="ORF">DBP89_03190</name>
    <name evidence="12" type="ORF">FYL10_03395</name>
    <name evidence="11" type="ORF">FYL25_05075</name>
    <name evidence="10" type="ORF">GKC33_05730</name>
    <name evidence="9" type="ORF">GKC34_01145</name>
    <name evidence="6" type="ORF">K8V06_09015</name>
    <name evidence="3" type="ORF">LSJ_1112c</name>
    <name evidence="19" type="ORF">O2U02_03450</name>
    <name evidence="7" type="ORF">PV940_01450</name>
    <name evidence="20" type="ORF">QFE45_06245</name>
    <name evidence="8" type="ORF">QYC35_03055</name>
</gene>
<dbReference type="InterPro" id="IPR006016">
    <property type="entry name" value="UspA"/>
</dbReference>
<dbReference type="Proteomes" id="UP000759256">
    <property type="component" value="Unassembled WGS sequence"/>
</dbReference>
<evidence type="ECO:0000313" key="32">
    <source>
        <dbReference type="Proteomes" id="UP000470980"/>
    </source>
</evidence>
<evidence type="ECO:0000313" key="29">
    <source>
        <dbReference type="Proteomes" id="UP000245607"/>
    </source>
</evidence>
<dbReference type="AlphaFoldDB" id="A0A089QDF9"/>
<evidence type="ECO:0000313" key="31">
    <source>
        <dbReference type="Proteomes" id="UP000467635"/>
    </source>
</evidence>
<dbReference type="EMBL" id="QAGV01000002">
    <property type="protein sequence ID" value="PTR97451.1"/>
    <property type="molecule type" value="Genomic_DNA"/>
</dbReference>
<evidence type="ECO:0000313" key="13">
    <source>
        <dbReference type="EMBL" id="OQQ83513.1"/>
    </source>
</evidence>
<dbReference type="Proteomes" id="UP000471678">
    <property type="component" value="Unassembled WGS sequence"/>
</dbReference>
<accession>A0A089QDF9</accession>
<dbReference type="Proteomes" id="UP000244552">
    <property type="component" value="Unassembled WGS sequence"/>
</dbReference>
<sequence length="150" mass="16625">MNQVQHYKRILTPVDGSEAAEKALQTATEIAKRNNAHLDILNVIDLKQFSVSFGGMVDANGDVVYQTFEDVDKYLNELLEKTKEQGLEDVEVHARFGSPRTVIAREFPADHQTDLIVMGPTGLNPVERVLVGAVTDYVTRAAQCDVIIAR</sequence>
<evidence type="ECO:0000313" key="6">
    <source>
        <dbReference type="EMBL" id="HJG16256.1"/>
    </source>
</evidence>
<name>A0A089QDF9_9LACO</name>
<dbReference type="EMBL" id="LXZO01000105">
    <property type="protein sequence ID" value="PAY45446.1"/>
    <property type="molecule type" value="Genomic_DNA"/>
</dbReference>
<dbReference type="Proteomes" id="UP000467635">
    <property type="component" value="Unassembled WGS sequence"/>
</dbReference>
<reference evidence="4 22" key="3">
    <citation type="submission" date="2016-09" db="EMBL/GenBank/DDBJ databases">
        <title>Complete Genome Sequence of Lactobacillus salivarius Jin.</title>
        <authorList>
            <person name="Jin N."/>
            <person name="Li C."/>
            <person name="Wang M."/>
            <person name="Ren D."/>
            <person name="Di Y."/>
            <person name="Pan R."/>
            <person name="Du S."/>
            <person name="Lu H."/>
            <person name="Li X."/>
            <person name="Tian M."/>
        </authorList>
    </citation>
    <scope>NUCLEOTIDE SEQUENCE [LARGE SCALE GENOMIC DNA]</scope>
    <source>
        <strain evidence="4 22">CICC 23174</strain>
    </source>
</reference>
<dbReference type="SUPFAM" id="SSF52402">
    <property type="entry name" value="Adenine nucleotide alpha hydrolases-like"/>
    <property type="match status" value="1"/>
</dbReference>
<dbReference type="EMBL" id="CP020858">
    <property type="protein sequence ID" value="ARU19106.1"/>
    <property type="molecule type" value="Genomic_DNA"/>
</dbReference>
<evidence type="ECO:0000313" key="30">
    <source>
        <dbReference type="Proteomes" id="UP000437575"/>
    </source>
</evidence>
<evidence type="ECO:0000313" key="8">
    <source>
        <dbReference type="EMBL" id="MDN4833215.1"/>
    </source>
</evidence>
<dbReference type="Pfam" id="PF00582">
    <property type="entry name" value="Usp"/>
    <property type="match status" value="1"/>
</dbReference>